<evidence type="ECO:0000313" key="2">
    <source>
        <dbReference type="EMBL" id="TRX89345.1"/>
    </source>
</evidence>
<evidence type="ECO:0000313" key="3">
    <source>
        <dbReference type="Proteomes" id="UP000319160"/>
    </source>
</evidence>
<dbReference type="InterPro" id="IPR037143">
    <property type="entry name" value="4-PPantetheinyl_Trfase_dom_sf"/>
</dbReference>
<accession>A0A553HN21</accession>
<dbReference type="AlphaFoldDB" id="A0A553HN21"/>
<feature type="region of interest" description="Disordered" evidence="1">
    <location>
        <begin position="86"/>
        <end position="130"/>
    </location>
</feature>
<sequence length="183" mass="19630">MIYAMSHGSDAFSRADSGLILCILEQNAQGNRVAEAHPSSIHETPTFTRAAEFMAGRFAAKEAVIKAHPHRRLTFQCITILRATNSSGDSVPNTSGQGQGEGQGQGQEFTSFRNVDPWPEPKEESSESGPVVALIKADENAQSDIYASVSISHDTDYATAVCLGINPTSQLIWGSTMQNTVTT</sequence>
<comment type="caution">
    <text evidence="2">The sequence shown here is derived from an EMBL/GenBank/DDBJ whole genome shotgun (WGS) entry which is preliminary data.</text>
</comment>
<dbReference type="SUPFAM" id="SSF56214">
    <property type="entry name" value="4'-phosphopantetheinyl transferase"/>
    <property type="match status" value="1"/>
</dbReference>
<dbReference type="Gene3D" id="3.90.470.20">
    <property type="entry name" value="4'-phosphopantetheinyl transferase domain"/>
    <property type="match status" value="1"/>
</dbReference>
<gene>
    <name evidence="2" type="ORF">FHL15_009782</name>
</gene>
<dbReference type="OrthoDB" id="15433at2759"/>
<protein>
    <recommendedName>
        <fullName evidence="4">4'-phosphopantetheinyl transferase domain-containing protein</fullName>
    </recommendedName>
</protein>
<dbReference type="Proteomes" id="UP000319160">
    <property type="component" value="Unassembled WGS sequence"/>
</dbReference>
<organism evidence="2 3">
    <name type="scientific">Xylaria flabelliformis</name>
    <dbReference type="NCBI Taxonomy" id="2512241"/>
    <lineage>
        <taxon>Eukaryota</taxon>
        <taxon>Fungi</taxon>
        <taxon>Dikarya</taxon>
        <taxon>Ascomycota</taxon>
        <taxon>Pezizomycotina</taxon>
        <taxon>Sordariomycetes</taxon>
        <taxon>Xylariomycetidae</taxon>
        <taxon>Xylariales</taxon>
        <taxon>Xylariaceae</taxon>
        <taxon>Xylaria</taxon>
    </lineage>
</organism>
<evidence type="ECO:0008006" key="4">
    <source>
        <dbReference type="Google" id="ProtNLM"/>
    </source>
</evidence>
<keyword evidence="3" id="KW-1185">Reference proteome</keyword>
<feature type="compositionally biased region" description="Polar residues" evidence="1">
    <location>
        <begin position="86"/>
        <end position="95"/>
    </location>
</feature>
<dbReference type="GO" id="GO:0000287">
    <property type="term" value="F:magnesium ion binding"/>
    <property type="evidence" value="ECO:0007669"/>
    <property type="project" value="InterPro"/>
</dbReference>
<dbReference type="GO" id="GO:0008897">
    <property type="term" value="F:holo-[acyl-carrier-protein] synthase activity"/>
    <property type="evidence" value="ECO:0007669"/>
    <property type="project" value="InterPro"/>
</dbReference>
<evidence type="ECO:0000256" key="1">
    <source>
        <dbReference type="SAM" id="MobiDB-lite"/>
    </source>
</evidence>
<dbReference type="EMBL" id="VFLP01000069">
    <property type="protein sequence ID" value="TRX89345.1"/>
    <property type="molecule type" value="Genomic_DNA"/>
</dbReference>
<name>A0A553HN21_9PEZI</name>
<reference evidence="3" key="1">
    <citation type="submission" date="2019-06" db="EMBL/GenBank/DDBJ databases">
        <title>Draft genome sequence of the griseofulvin-producing fungus Xylaria cubensis strain G536.</title>
        <authorList>
            <person name="Mead M.E."/>
            <person name="Raja H.A."/>
            <person name="Steenwyk J.L."/>
            <person name="Knowles S.L."/>
            <person name="Oberlies N.H."/>
            <person name="Rokas A."/>
        </authorList>
    </citation>
    <scope>NUCLEOTIDE SEQUENCE [LARGE SCALE GENOMIC DNA]</scope>
    <source>
        <strain evidence="3">G536</strain>
    </source>
</reference>
<proteinExistence type="predicted"/>